<keyword evidence="2 3" id="KW-0732">Signal</keyword>
<evidence type="ECO:0000256" key="1">
    <source>
        <dbReference type="ARBA" id="ARBA00009034"/>
    </source>
</evidence>
<dbReference type="EnsemblMetazoa" id="OVOC12605.1">
    <property type="protein sequence ID" value="OVOC12605.1"/>
    <property type="gene ID" value="WBGene00249414"/>
</dbReference>
<dbReference type="InterPro" id="IPR016179">
    <property type="entry name" value="Insulin-like"/>
</dbReference>
<dbReference type="InterPro" id="IPR036438">
    <property type="entry name" value="Insulin-like_sf"/>
</dbReference>
<dbReference type="InterPro" id="IPR022353">
    <property type="entry name" value="Insulin_CS"/>
</dbReference>
<keyword evidence="6" id="KW-1185">Reference proteome</keyword>
<dbReference type="Proteomes" id="UP000024404">
    <property type="component" value="Unassembled WGS sequence"/>
</dbReference>
<sequence length="170" mass="19307">MMWFKTSIIMALFLTISLNVKIINAKTENYMDFGDLNNKKLKIRSITDPNQSDHQGSGTMSAEQMQELSQEVIADSASFDISRVPLSLGDRYVMDEVIEMPRSRSSGRFCGSKLLETILRLCNGCVKPLGKKLVPHKRSARSLYQRLGRTVVEKCCVHHCEIEDLRIFCC</sequence>
<feature type="domain" description="Insulin-like" evidence="4">
    <location>
        <begin position="107"/>
        <end position="169"/>
    </location>
</feature>
<dbReference type="SMART" id="SM00078">
    <property type="entry name" value="IlGF"/>
    <property type="match status" value="1"/>
</dbReference>
<dbReference type="InterPro" id="IPR022352">
    <property type="entry name" value="Ins/IGF/rlx"/>
</dbReference>
<feature type="signal peptide" evidence="3">
    <location>
        <begin position="1"/>
        <end position="25"/>
    </location>
</feature>
<evidence type="ECO:0000259" key="4">
    <source>
        <dbReference type="SMART" id="SM00078"/>
    </source>
</evidence>
<evidence type="ECO:0000256" key="3">
    <source>
        <dbReference type="SAM" id="SignalP"/>
    </source>
</evidence>
<feature type="chain" id="PRO_5035948424" evidence="3">
    <location>
        <begin position="26"/>
        <end position="170"/>
    </location>
</feature>
<dbReference type="Gene3D" id="1.10.100.10">
    <property type="entry name" value="Insulin-like"/>
    <property type="match status" value="1"/>
</dbReference>
<dbReference type="PRINTS" id="PR00276">
    <property type="entry name" value="INSULINFAMLY"/>
</dbReference>
<protein>
    <submittedName>
        <fullName evidence="5">IlGF domain-containing protein</fullName>
    </submittedName>
</protein>
<comment type="similarity">
    <text evidence="1">Belongs to the insulin family.</text>
</comment>
<dbReference type="PROSITE" id="PS00262">
    <property type="entry name" value="INSULIN"/>
    <property type="match status" value="1"/>
</dbReference>
<organism evidence="5 6">
    <name type="scientific">Onchocerca volvulus</name>
    <dbReference type="NCBI Taxonomy" id="6282"/>
    <lineage>
        <taxon>Eukaryota</taxon>
        <taxon>Metazoa</taxon>
        <taxon>Ecdysozoa</taxon>
        <taxon>Nematoda</taxon>
        <taxon>Chromadorea</taxon>
        <taxon>Rhabditida</taxon>
        <taxon>Spirurina</taxon>
        <taxon>Spiruromorpha</taxon>
        <taxon>Filarioidea</taxon>
        <taxon>Onchocercidae</taxon>
        <taxon>Onchocerca</taxon>
    </lineage>
</organism>
<proteinExistence type="inferred from homology"/>
<dbReference type="SUPFAM" id="SSF56994">
    <property type="entry name" value="Insulin-like"/>
    <property type="match status" value="1"/>
</dbReference>
<evidence type="ECO:0000313" key="6">
    <source>
        <dbReference type="Proteomes" id="UP000024404"/>
    </source>
</evidence>
<reference evidence="5" key="2">
    <citation type="submission" date="2022-06" db="UniProtKB">
        <authorList>
            <consortium name="EnsemblMetazoa"/>
        </authorList>
    </citation>
    <scope>IDENTIFICATION</scope>
</reference>
<evidence type="ECO:0000256" key="2">
    <source>
        <dbReference type="ARBA" id="ARBA00022729"/>
    </source>
</evidence>
<evidence type="ECO:0000313" key="5">
    <source>
        <dbReference type="EnsemblMetazoa" id="OVOC12605.1"/>
    </source>
</evidence>
<dbReference type="GO" id="GO:0005179">
    <property type="term" value="F:hormone activity"/>
    <property type="evidence" value="ECO:0007669"/>
    <property type="project" value="InterPro"/>
</dbReference>
<dbReference type="EMBL" id="CMVM020000548">
    <property type="status" value="NOT_ANNOTATED_CDS"/>
    <property type="molecule type" value="Genomic_DNA"/>
</dbReference>
<dbReference type="AlphaFoldDB" id="A0A8R1TNC1"/>
<dbReference type="GO" id="GO:0005576">
    <property type="term" value="C:extracellular region"/>
    <property type="evidence" value="ECO:0007669"/>
    <property type="project" value="InterPro"/>
</dbReference>
<reference evidence="6" key="1">
    <citation type="submission" date="2013-10" db="EMBL/GenBank/DDBJ databases">
        <title>Genome sequencing of Onchocerca volvulus.</title>
        <authorList>
            <person name="Cotton J."/>
            <person name="Tsai J."/>
            <person name="Stanley E."/>
            <person name="Tracey A."/>
            <person name="Holroyd N."/>
            <person name="Lustigman S."/>
            <person name="Berriman M."/>
        </authorList>
    </citation>
    <scope>NUCLEOTIDE SEQUENCE</scope>
</reference>
<accession>A0A8R1TNC1</accession>
<name>A0A8R1TNC1_ONCVO</name>